<dbReference type="STRING" id="421072.SAMN04488097_1526"/>
<dbReference type="InterPro" id="IPR029044">
    <property type="entry name" value="Nucleotide-diphossugar_trans"/>
</dbReference>
<dbReference type="InterPro" id="IPR001173">
    <property type="entry name" value="Glyco_trans_2-like"/>
</dbReference>
<dbReference type="PANTHER" id="PTHR22916">
    <property type="entry name" value="GLYCOSYLTRANSFERASE"/>
    <property type="match status" value="1"/>
</dbReference>
<feature type="domain" description="Glycosyltransferase 2-like" evidence="1">
    <location>
        <begin position="7"/>
        <end position="162"/>
    </location>
</feature>
<dbReference type="eggNOG" id="COG1216">
    <property type="taxonomic scope" value="Bacteria"/>
</dbReference>
<dbReference type="PANTHER" id="PTHR22916:SF3">
    <property type="entry name" value="UDP-GLCNAC:BETAGAL BETA-1,3-N-ACETYLGLUCOSAMINYLTRANSFERASE-LIKE PROTEIN 1"/>
    <property type="match status" value="1"/>
</dbReference>
<gene>
    <name evidence="2" type="ORF">IO89_02800</name>
</gene>
<evidence type="ECO:0000259" key="1">
    <source>
        <dbReference type="Pfam" id="PF00535"/>
    </source>
</evidence>
<accession>A0A085BM34</accession>
<organism evidence="2 3">
    <name type="scientific">Epilithonimonas lactis</name>
    <dbReference type="NCBI Taxonomy" id="421072"/>
    <lineage>
        <taxon>Bacteria</taxon>
        <taxon>Pseudomonadati</taxon>
        <taxon>Bacteroidota</taxon>
        <taxon>Flavobacteriia</taxon>
        <taxon>Flavobacteriales</taxon>
        <taxon>Weeksellaceae</taxon>
        <taxon>Chryseobacterium group</taxon>
        <taxon>Epilithonimonas</taxon>
    </lineage>
</organism>
<sequence>MEKPLVSIVVVSYNHGKYIKENLNSVRSQTYDNIQLIVADDASKDNSVEIFEQWLSENNYTAEKNYHQENTGLATTLNECLELAKGKYIKIIAADDHLHPEYIEKCVSKLIEEQSHVVFTQAYSIDGNSHILNANFFPIPNNPTEKIEEKLSKGNFISGSTLFYDLAILKSIGNYKKDVLLEDYDFILRVISNDFRISYINENLIYYRQHETNISKTKLLALEAETEILKYKYFKDRKFAITINLSTSQKIDQYGKKIVKLIFIKYLFYHYRSKKTLIKMIKLFLN</sequence>
<dbReference type="Gene3D" id="3.90.550.10">
    <property type="entry name" value="Spore Coat Polysaccharide Biosynthesis Protein SpsA, Chain A"/>
    <property type="match status" value="1"/>
</dbReference>
<proteinExistence type="predicted"/>
<dbReference type="RefSeq" id="WP_034973394.1">
    <property type="nucleotide sequence ID" value="NZ_FOFI01000002.1"/>
</dbReference>
<dbReference type="AlphaFoldDB" id="A0A085BM34"/>
<dbReference type="SUPFAM" id="SSF53448">
    <property type="entry name" value="Nucleotide-diphospho-sugar transferases"/>
    <property type="match status" value="1"/>
</dbReference>
<keyword evidence="3" id="KW-1185">Reference proteome</keyword>
<evidence type="ECO:0000313" key="2">
    <source>
        <dbReference type="EMBL" id="KFC23529.1"/>
    </source>
</evidence>
<evidence type="ECO:0000313" key="3">
    <source>
        <dbReference type="Proteomes" id="UP000028623"/>
    </source>
</evidence>
<reference evidence="2 3" key="1">
    <citation type="submission" date="2014-07" db="EMBL/GenBank/DDBJ databases">
        <title>Epilithonimonas lactis LMG 22401 Genome.</title>
        <authorList>
            <person name="Pipes S.E."/>
            <person name="Stropko S.J."/>
        </authorList>
    </citation>
    <scope>NUCLEOTIDE SEQUENCE [LARGE SCALE GENOMIC DNA]</scope>
    <source>
        <strain evidence="2 3">LMG 24401</strain>
    </source>
</reference>
<protein>
    <recommendedName>
        <fullName evidence="1">Glycosyltransferase 2-like domain-containing protein</fullName>
    </recommendedName>
</protein>
<dbReference type="EMBL" id="JPLY01000001">
    <property type="protein sequence ID" value="KFC23529.1"/>
    <property type="molecule type" value="Genomic_DNA"/>
</dbReference>
<comment type="caution">
    <text evidence="2">The sequence shown here is derived from an EMBL/GenBank/DDBJ whole genome shotgun (WGS) entry which is preliminary data.</text>
</comment>
<dbReference type="GO" id="GO:0016758">
    <property type="term" value="F:hexosyltransferase activity"/>
    <property type="evidence" value="ECO:0007669"/>
    <property type="project" value="UniProtKB-ARBA"/>
</dbReference>
<dbReference type="Proteomes" id="UP000028623">
    <property type="component" value="Unassembled WGS sequence"/>
</dbReference>
<dbReference type="Pfam" id="PF00535">
    <property type="entry name" value="Glycos_transf_2"/>
    <property type="match status" value="1"/>
</dbReference>
<dbReference type="OrthoDB" id="396512at2"/>
<name>A0A085BM34_9FLAO</name>